<dbReference type="EMBL" id="JAIWYP010000003">
    <property type="protein sequence ID" value="KAH3853032.1"/>
    <property type="molecule type" value="Genomic_DNA"/>
</dbReference>
<comment type="caution">
    <text evidence="1">The sequence shown here is derived from an EMBL/GenBank/DDBJ whole genome shotgun (WGS) entry which is preliminary data.</text>
</comment>
<accession>A0A9D4L9K7</accession>
<evidence type="ECO:0000313" key="1">
    <source>
        <dbReference type="EMBL" id="KAH3853032.1"/>
    </source>
</evidence>
<gene>
    <name evidence="1" type="ORF">DPMN_095555</name>
</gene>
<dbReference type="AlphaFoldDB" id="A0A9D4L9K7"/>
<organism evidence="1 2">
    <name type="scientific">Dreissena polymorpha</name>
    <name type="common">Zebra mussel</name>
    <name type="synonym">Mytilus polymorpha</name>
    <dbReference type="NCBI Taxonomy" id="45954"/>
    <lineage>
        <taxon>Eukaryota</taxon>
        <taxon>Metazoa</taxon>
        <taxon>Spiralia</taxon>
        <taxon>Lophotrochozoa</taxon>
        <taxon>Mollusca</taxon>
        <taxon>Bivalvia</taxon>
        <taxon>Autobranchia</taxon>
        <taxon>Heteroconchia</taxon>
        <taxon>Euheterodonta</taxon>
        <taxon>Imparidentia</taxon>
        <taxon>Neoheterodontei</taxon>
        <taxon>Myida</taxon>
        <taxon>Dreissenoidea</taxon>
        <taxon>Dreissenidae</taxon>
        <taxon>Dreissena</taxon>
    </lineage>
</organism>
<sequence>MDVGGCPTTPTIDCPLTVYQGTQHMCTGVKINKDYNTITDMIVSNANHPNLIGYWKRISIDQNKILIGHNKILIGRNALWDIPPRVNIGFSVRHLGIHVFTWQGQKVLDF</sequence>
<evidence type="ECO:0000313" key="2">
    <source>
        <dbReference type="Proteomes" id="UP000828390"/>
    </source>
</evidence>
<protein>
    <submittedName>
        <fullName evidence="1">Uncharacterized protein</fullName>
    </submittedName>
</protein>
<keyword evidence="2" id="KW-1185">Reference proteome</keyword>
<reference evidence="1" key="1">
    <citation type="journal article" date="2019" name="bioRxiv">
        <title>The Genome of the Zebra Mussel, Dreissena polymorpha: A Resource for Invasive Species Research.</title>
        <authorList>
            <person name="McCartney M.A."/>
            <person name="Auch B."/>
            <person name="Kono T."/>
            <person name="Mallez S."/>
            <person name="Zhang Y."/>
            <person name="Obille A."/>
            <person name="Becker A."/>
            <person name="Abrahante J.E."/>
            <person name="Garbe J."/>
            <person name="Badalamenti J.P."/>
            <person name="Herman A."/>
            <person name="Mangelson H."/>
            <person name="Liachko I."/>
            <person name="Sullivan S."/>
            <person name="Sone E.D."/>
            <person name="Koren S."/>
            <person name="Silverstein K.A.T."/>
            <person name="Beckman K.B."/>
            <person name="Gohl D.M."/>
        </authorList>
    </citation>
    <scope>NUCLEOTIDE SEQUENCE</scope>
    <source>
        <strain evidence="1">Duluth1</strain>
        <tissue evidence="1">Whole animal</tissue>
    </source>
</reference>
<proteinExistence type="predicted"/>
<name>A0A9D4L9K7_DREPO</name>
<reference evidence="1" key="2">
    <citation type="submission" date="2020-11" db="EMBL/GenBank/DDBJ databases">
        <authorList>
            <person name="McCartney M.A."/>
            <person name="Auch B."/>
            <person name="Kono T."/>
            <person name="Mallez S."/>
            <person name="Becker A."/>
            <person name="Gohl D.M."/>
            <person name="Silverstein K.A.T."/>
            <person name="Koren S."/>
            <person name="Bechman K.B."/>
            <person name="Herman A."/>
            <person name="Abrahante J.E."/>
            <person name="Garbe J."/>
        </authorList>
    </citation>
    <scope>NUCLEOTIDE SEQUENCE</scope>
    <source>
        <strain evidence="1">Duluth1</strain>
        <tissue evidence="1">Whole animal</tissue>
    </source>
</reference>
<dbReference type="Proteomes" id="UP000828390">
    <property type="component" value="Unassembled WGS sequence"/>
</dbReference>